<dbReference type="InterPro" id="IPR039569">
    <property type="entry name" value="FAS1-like_DH_region"/>
</dbReference>
<evidence type="ECO:0000313" key="2">
    <source>
        <dbReference type="EMBL" id="RLV71930.1"/>
    </source>
</evidence>
<protein>
    <submittedName>
        <fullName evidence="2">Acyl dehydratase</fullName>
    </submittedName>
</protein>
<comment type="caution">
    <text evidence="2">The sequence shown here is derived from an EMBL/GenBank/DDBJ whole genome shotgun (WGS) entry which is preliminary data.</text>
</comment>
<dbReference type="AlphaFoldDB" id="A0A3L8QX52"/>
<dbReference type="Gene3D" id="3.10.129.10">
    <property type="entry name" value="Hotdog Thioesterase"/>
    <property type="match status" value="2"/>
</dbReference>
<evidence type="ECO:0000313" key="3">
    <source>
        <dbReference type="Proteomes" id="UP000281594"/>
    </source>
</evidence>
<dbReference type="SUPFAM" id="SSF54637">
    <property type="entry name" value="Thioesterase/thiol ester dehydrase-isomerase"/>
    <property type="match status" value="2"/>
</dbReference>
<gene>
    <name evidence="2" type="ORF">D3C57_145425</name>
</gene>
<sequence length="423" mass="47177">MSETTEQTERTAGVIDPSDVEQAKSIRGLLFPSKVPELHTTASFDSIRNFARSYGDDNPLYTDESYGEGTRWAGQVAPPLVGVALNKPLLGDQRPIHTKQPAFRGVHNFVSGTAWELYRPVRPGDSLYTFQGLESVEEKRSEFAGKTLILTRRHVRMNQNAEVVSVARVILIHAERKAARSRGKYDHEPTAYTEEDLARIDAIYASERRRGADTRWFEDVRVGDGLGPMAKGPLTTTDIIVFHSGGYGFSPFAPASNRLGWQNRQRIPAFYTPNEQGIPDVSQRVHWDPAWARQVGAPMAYDYGVMRDCWLSHLVTDWAGDDAWLVRQSSQMRKFNYLGDTHTLTGEVTAKRMENGRAVVDLTLTGVNQRGEETCLATATVALPSREHGEVELPDAPAELTADAARLMQRHLELKSARGQARS</sequence>
<dbReference type="PANTHER" id="PTHR43664">
    <property type="entry name" value="MONOAMINE OXIDASE-RELATED"/>
    <property type="match status" value="1"/>
</dbReference>
<organism evidence="2 3">
    <name type="scientific">Streptomyces rapamycinicus (strain ATCC 29253 / DSM 41530 / NRRL 5491 / AYB-994)</name>
    <name type="common">Streptomyces hygroscopicus (strain ATCC 29253)</name>
    <dbReference type="NCBI Taxonomy" id="1343740"/>
    <lineage>
        <taxon>Bacteria</taxon>
        <taxon>Bacillati</taxon>
        <taxon>Actinomycetota</taxon>
        <taxon>Actinomycetes</taxon>
        <taxon>Kitasatosporales</taxon>
        <taxon>Streptomycetaceae</taxon>
        <taxon>Streptomyces</taxon>
        <taxon>Streptomyces violaceusniger group</taxon>
    </lineage>
</organism>
<evidence type="ECO:0000259" key="1">
    <source>
        <dbReference type="Pfam" id="PF13452"/>
    </source>
</evidence>
<reference evidence="2 3" key="1">
    <citation type="journal article" date="2018" name="J. Biol. Chem.">
        <title>Discovery of the actinoplanic acid pathway in Streptomyces rapamycinicus reveals a genetically conserved synergism with rapamycin.</title>
        <authorList>
            <person name="Mrak P."/>
            <person name="Krastel P."/>
            <person name="Pivk Lukancic P."/>
            <person name="Tao J."/>
            <person name="Pistorius D."/>
            <person name="Moore C.M."/>
        </authorList>
    </citation>
    <scope>NUCLEOTIDE SEQUENCE [LARGE SCALE GENOMIC DNA]</scope>
    <source>
        <strain evidence="2 3">NRRL 5491</strain>
    </source>
</reference>
<dbReference type="InterPro" id="IPR052342">
    <property type="entry name" value="MCH/BMMD"/>
</dbReference>
<dbReference type="CDD" id="cd03441">
    <property type="entry name" value="R_hydratase_like"/>
    <property type="match status" value="1"/>
</dbReference>
<dbReference type="EMBL" id="QYCY01000004">
    <property type="protein sequence ID" value="RLV71930.1"/>
    <property type="molecule type" value="Genomic_DNA"/>
</dbReference>
<accession>A0A3L8QX52</accession>
<feature type="domain" description="FAS1-like dehydratase" evidence="1">
    <location>
        <begin position="45"/>
        <end position="164"/>
    </location>
</feature>
<dbReference type="Proteomes" id="UP000281594">
    <property type="component" value="Unassembled WGS sequence"/>
</dbReference>
<dbReference type="Pfam" id="PF13452">
    <property type="entry name" value="FAS1_DH_region"/>
    <property type="match status" value="1"/>
</dbReference>
<name>A0A3L8QX52_STRRN</name>
<proteinExistence type="predicted"/>
<dbReference type="RefSeq" id="WP_121826433.1">
    <property type="nucleotide sequence ID" value="NC_022785.1"/>
</dbReference>
<dbReference type="STRING" id="1343740.M271_49360"/>
<dbReference type="PANTHER" id="PTHR43664:SF1">
    <property type="entry name" value="BETA-METHYLMALYL-COA DEHYDRATASE"/>
    <property type="match status" value="1"/>
</dbReference>
<dbReference type="InterPro" id="IPR029069">
    <property type="entry name" value="HotDog_dom_sf"/>
</dbReference>